<evidence type="ECO:0000256" key="1">
    <source>
        <dbReference type="SAM" id="MobiDB-lite"/>
    </source>
</evidence>
<gene>
    <name evidence="2" type="ORF">NDU88_004601</name>
</gene>
<name>A0AAV7T886_PLEWA</name>
<feature type="compositionally biased region" description="Polar residues" evidence="1">
    <location>
        <begin position="67"/>
        <end position="81"/>
    </location>
</feature>
<organism evidence="2 3">
    <name type="scientific">Pleurodeles waltl</name>
    <name type="common">Iberian ribbed newt</name>
    <dbReference type="NCBI Taxonomy" id="8319"/>
    <lineage>
        <taxon>Eukaryota</taxon>
        <taxon>Metazoa</taxon>
        <taxon>Chordata</taxon>
        <taxon>Craniata</taxon>
        <taxon>Vertebrata</taxon>
        <taxon>Euteleostomi</taxon>
        <taxon>Amphibia</taxon>
        <taxon>Batrachia</taxon>
        <taxon>Caudata</taxon>
        <taxon>Salamandroidea</taxon>
        <taxon>Salamandridae</taxon>
        <taxon>Pleurodelinae</taxon>
        <taxon>Pleurodeles</taxon>
    </lineage>
</organism>
<feature type="compositionally biased region" description="Basic and acidic residues" evidence="1">
    <location>
        <begin position="40"/>
        <end position="51"/>
    </location>
</feature>
<dbReference type="EMBL" id="JANPWB010000007">
    <property type="protein sequence ID" value="KAJ1172759.1"/>
    <property type="molecule type" value="Genomic_DNA"/>
</dbReference>
<evidence type="ECO:0000313" key="3">
    <source>
        <dbReference type="Proteomes" id="UP001066276"/>
    </source>
</evidence>
<proteinExistence type="predicted"/>
<dbReference type="AlphaFoldDB" id="A0AAV7T886"/>
<accession>A0AAV7T886</accession>
<evidence type="ECO:0000313" key="2">
    <source>
        <dbReference type="EMBL" id="KAJ1172759.1"/>
    </source>
</evidence>
<feature type="region of interest" description="Disordered" evidence="1">
    <location>
        <begin position="13"/>
        <end position="121"/>
    </location>
</feature>
<comment type="caution">
    <text evidence="2">The sequence shown here is derived from an EMBL/GenBank/DDBJ whole genome shotgun (WGS) entry which is preliminary data.</text>
</comment>
<keyword evidence="3" id="KW-1185">Reference proteome</keyword>
<feature type="compositionally biased region" description="Basic and acidic residues" evidence="1">
    <location>
        <begin position="87"/>
        <end position="106"/>
    </location>
</feature>
<protein>
    <submittedName>
        <fullName evidence="2">Uncharacterized protein</fullName>
    </submittedName>
</protein>
<sequence length="229" mass="26471">MSSAAFMRWELPERFLKSPYPSQGGADGTPSLRRPVQRSLRSDQRSWEAKPTRSKALVTASWPPPQTENKTNLDMTPTKTILQADRGALETERSRREAAGRVESQRRTNISPHRSPIHSRRAMNVEMKAEKHNKEETGTACQQSMQPQRQTPAVQLPPLTPVQKKTIEGQKHPRHLRLLTPGTRANKTLYQTWHGRPIYHDYHTSFRWSMFANVRRGHAQEYLIHPDWN</sequence>
<dbReference type="Proteomes" id="UP001066276">
    <property type="component" value="Chromosome 4_1"/>
</dbReference>
<reference evidence="2" key="1">
    <citation type="journal article" date="2022" name="bioRxiv">
        <title>Sequencing and chromosome-scale assembly of the giantPleurodeles waltlgenome.</title>
        <authorList>
            <person name="Brown T."/>
            <person name="Elewa A."/>
            <person name="Iarovenko S."/>
            <person name="Subramanian E."/>
            <person name="Araus A.J."/>
            <person name="Petzold A."/>
            <person name="Susuki M."/>
            <person name="Suzuki K.-i.T."/>
            <person name="Hayashi T."/>
            <person name="Toyoda A."/>
            <person name="Oliveira C."/>
            <person name="Osipova E."/>
            <person name="Leigh N.D."/>
            <person name="Simon A."/>
            <person name="Yun M.H."/>
        </authorList>
    </citation>
    <scope>NUCLEOTIDE SEQUENCE</scope>
    <source>
        <strain evidence="2">20211129_DDA</strain>
        <tissue evidence="2">Liver</tissue>
    </source>
</reference>